<feature type="compositionally biased region" description="Basic and acidic residues" evidence="1">
    <location>
        <begin position="228"/>
        <end position="243"/>
    </location>
</feature>
<evidence type="ECO:0000256" key="2">
    <source>
        <dbReference type="SAM" id="Phobius"/>
    </source>
</evidence>
<evidence type="ECO:0000313" key="4">
    <source>
        <dbReference type="Proteomes" id="UP001375743"/>
    </source>
</evidence>
<keyword evidence="2" id="KW-0472">Membrane</keyword>
<feature type="transmembrane region" description="Helical" evidence="2">
    <location>
        <begin position="76"/>
        <end position="101"/>
    </location>
</feature>
<name>A0ABU8XRF0_9PROT</name>
<keyword evidence="4" id="KW-1185">Reference proteome</keyword>
<dbReference type="Pfam" id="PF04367">
    <property type="entry name" value="DUF502"/>
    <property type="match status" value="1"/>
</dbReference>
<dbReference type="PANTHER" id="PTHR31876">
    <property type="entry name" value="COV-LIKE PROTEIN 1"/>
    <property type="match status" value="1"/>
</dbReference>
<sequence length="260" mass="28529">MAGNGEETAASGHGRGEAHAASERKSFPHRLRNYLFAGIIVAAPIGITLFIVWHVLRYFDQTVSQFIPTAYNPETYLPFAVPGIGLVVILGLLVLIGWFAAGIAGRTIMQTGEWLLDRTPIVRGIYGTLKQLFETMLSQSSRSFREVVMIEYPRPGIWSLGFVTGEATGEIGRRHGGDLLSVFVPTTPIPAYGFLLFLPRDEVVHLDMSVEDGMKLVISGGIVMPPERPQREPARPPRDDERPSAGGEQPHGVLTLEQVQ</sequence>
<dbReference type="InterPro" id="IPR007462">
    <property type="entry name" value="COV1-like"/>
</dbReference>
<reference evidence="3 4" key="1">
    <citation type="submission" date="2024-01" db="EMBL/GenBank/DDBJ databases">
        <title>Multi-omics insights into the function and evolution of sodium benzoate biodegradation pathways in Benzoatithermus flavus gen. nov., sp. nov. from hot spring.</title>
        <authorList>
            <person name="Hu C.-J."/>
            <person name="Li W.-J."/>
        </authorList>
    </citation>
    <scope>NUCLEOTIDE SEQUENCE [LARGE SCALE GENOMIC DNA]</scope>
    <source>
        <strain evidence="3 4">SYSU G07066</strain>
    </source>
</reference>
<feature type="region of interest" description="Disordered" evidence="1">
    <location>
        <begin position="221"/>
        <end position="260"/>
    </location>
</feature>
<accession>A0ABU8XRF0</accession>
<evidence type="ECO:0000313" key="3">
    <source>
        <dbReference type="EMBL" id="MEK0083780.1"/>
    </source>
</evidence>
<dbReference type="RefSeq" id="WP_418159628.1">
    <property type="nucleotide sequence ID" value="NZ_JBBLZC010000010.1"/>
</dbReference>
<protein>
    <submittedName>
        <fullName evidence="3">DUF502 domain-containing protein</fullName>
    </submittedName>
</protein>
<feature type="transmembrane region" description="Helical" evidence="2">
    <location>
        <begin position="34"/>
        <end position="56"/>
    </location>
</feature>
<dbReference type="PANTHER" id="PTHR31876:SF26">
    <property type="entry name" value="PROTEIN LIKE COV 2"/>
    <property type="match status" value="1"/>
</dbReference>
<dbReference type="EMBL" id="JBBLZC010000010">
    <property type="protein sequence ID" value="MEK0083780.1"/>
    <property type="molecule type" value="Genomic_DNA"/>
</dbReference>
<gene>
    <name evidence="3" type="ORF">U1T56_11505</name>
</gene>
<dbReference type="Proteomes" id="UP001375743">
    <property type="component" value="Unassembled WGS sequence"/>
</dbReference>
<keyword evidence="2" id="KW-0812">Transmembrane</keyword>
<comment type="caution">
    <text evidence="3">The sequence shown here is derived from an EMBL/GenBank/DDBJ whole genome shotgun (WGS) entry which is preliminary data.</text>
</comment>
<proteinExistence type="predicted"/>
<keyword evidence="2" id="KW-1133">Transmembrane helix</keyword>
<evidence type="ECO:0000256" key="1">
    <source>
        <dbReference type="SAM" id="MobiDB-lite"/>
    </source>
</evidence>
<organism evidence="3 4">
    <name type="scientific">Benzoatithermus flavus</name>
    <dbReference type="NCBI Taxonomy" id="3108223"/>
    <lineage>
        <taxon>Bacteria</taxon>
        <taxon>Pseudomonadati</taxon>
        <taxon>Pseudomonadota</taxon>
        <taxon>Alphaproteobacteria</taxon>
        <taxon>Geminicoccales</taxon>
        <taxon>Geminicoccaceae</taxon>
        <taxon>Benzoatithermus</taxon>
    </lineage>
</organism>